<keyword evidence="1" id="KW-1133">Transmembrane helix</keyword>
<organism evidence="2">
    <name type="scientific">freshwater metagenome</name>
    <dbReference type="NCBI Taxonomy" id="449393"/>
    <lineage>
        <taxon>unclassified sequences</taxon>
        <taxon>metagenomes</taxon>
        <taxon>ecological metagenomes</taxon>
    </lineage>
</organism>
<evidence type="ECO:0000313" key="2">
    <source>
        <dbReference type="EMBL" id="CAB5061662.1"/>
    </source>
</evidence>
<keyword evidence="1" id="KW-0472">Membrane</keyword>
<gene>
    <name evidence="2" type="ORF">UFOPK4358_00372</name>
</gene>
<name>A0A6J7U8G4_9ZZZZ</name>
<protein>
    <submittedName>
        <fullName evidence="2">Unannotated protein</fullName>
    </submittedName>
</protein>
<proteinExistence type="predicted"/>
<dbReference type="EMBL" id="CAFBQQ010000034">
    <property type="protein sequence ID" value="CAB5061662.1"/>
    <property type="molecule type" value="Genomic_DNA"/>
</dbReference>
<feature type="transmembrane region" description="Helical" evidence="1">
    <location>
        <begin position="12"/>
        <end position="38"/>
    </location>
</feature>
<evidence type="ECO:0000256" key="1">
    <source>
        <dbReference type="SAM" id="Phobius"/>
    </source>
</evidence>
<dbReference type="AlphaFoldDB" id="A0A6J7U8G4"/>
<accession>A0A6J7U8G4</accession>
<reference evidence="2" key="1">
    <citation type="submission" date="2020-05" db="EMBL/GenBank/DDBJ databases">
        <authorList>
            <person name="Chiriac C."/>
            <person name="Salcher M."/>
            <person name="Ghai R."/>
            <person name="Kavagutti S V."/>
        </authorList>
    </citation>
    <scope>NUCLEOTIDE SEQUENCE</scope>
</reference>
<keyword evidence="1" id="KW-0812">Transmembrane</keyword>
<sequence>MAVPATATKVFAVVIGTTAAAWAIAISISTIAWAIWAIDGG</sequence>